<evidence type="ECO:0000256" key="1">
    <source>
        <dbReference type="ARBA" id="ARBA00023002"/>
    </source>
</evidence>
<evidence type="ECO:0000313" key="2">
    <source>
        <dbReference type="EMBL" id="KAF1992218.1"/>
    </source>
</evidence>
<protein>
    <submittedName>
        <fullName evidence="2">NAD(P)-binding protein</fullName>
    </submittedName>
</protein>
<dbReference type="SUPFAM" id="SSF51735">
    <property type="entry name" value="NAD(P)-binding Rossmann-fold domains"/>
    <property type="match status" value="1"/>
</dbReference>
<sequence>MNSLTFVKTLFYSQLFVTPPKPKGDFSGQTVVVTGANTGLGLEAVKHFIRLDASKVILAVRSAQKGDAAVSQVVEATQCDPSRLEAWQLDLSSFDSVKKFAIPRTQLDRLDAVVQNAGILTSEWTVTEGYETQITVDVISPLLLVFLLLPKLRESAQKTGLQGRISFVGSDLMYVSGLDEIEKPGNIFKNLSNKEETKIGDHYGMAKQLLHYGVRILAQMSPVTPESNVVINNHTPGACKSDIFRDDAGFALKVMMSIMVALVARTTEVGARTLVHAVEPQVGIESHEKFLMDCKIAM</sequence>
<dbReference type="AlphaFoldDB" id="A0A6G1HH01"/>
<dbReference type="Gene3D" id="3.40.50.720">
    <property type="entry name" value="NAD(P)-binding Rossmann-like Domain"/>
    <property type="match status" value="1"/>
</dbReference>
<reference evidence="2" key="1">
    <citation type="journal article" date="2020" name="Stud. Mycol.">
        <title>101 Dothideomycetes genomes: a test case for predicting lifestyles and emergence of pathogens.</title>
        <authorList>
            <person name="Haridas S."/>
            <person name="Albert R."/>
            <person name="Binder M."/>
            <person name="Bloem J."/>
            <person name="Labutti K."/>
            <person name="Salamov A."/>
            <person name="Andreopoulos B."/>
            <person name="Baker S."/>
            <person name="Barry K."/>
            <person name="Bills G."/>
            <person name="Bluhm B."/>
            <person name="Cannon C."/>
            <person name="Castanera R."/>
            <person name="Culley D."/>
            <person name="Daum C."/>
            <person name="Ezra D."/>
            <person name="Gonzalez J."/>
            <person name="Henrissat B."/>
            <person name="Kuo A."/>
            <person name="Liang C."/>
            <person name="Lipzen A."/>
            <person name="Lutzoni F."/>
            <person name="Magnuson J."/>
            <person name="Mondo S."/>
            <person name="Nolan M."/>
            <person name="Ohm R."/>
            <person name="Pangilinan J."/>
            <person name="Park H.-J."/>
            <person name="Ramirez L."/>
            <person name="Alfaro M."/>
            <person name="Sun H."/>
            <person name="Tritt A."/>
            <person name="Yoshinaga Y."/>
            <person name="Zwiers L.-H."/>
            <person name="Turgeon B."/>
            <person name="Goodwin S."/>
            <person name="Spatafora J."/>
            <person name="Crous P."/>
            <person name="Grigoriev I."/>
        </authorList>
    </citation>
    <scope>NUCLEOTIDE SEQUENCE</scope>
    <source>
        <strain evidence="2">CBS 113979</strain>
    </source>
</reference>
<proteinExistence type="predicted"/>
<keyword evidence="1" id="KW-0560">Oxidoreductase</keyword>
<dbReference type="InterPro" id="IPR002347">
    <property type="entry name" value="SDR_fam"/>
</dbReference>
<dbReference type="PRINTS" id="PR00081">
    <property type="entry name" value="GDHRDH"/>
</dbReference>
<accession>A0A6G1HH01</accession>
<dbReference type="GO" id="GO:0016491">
    <property type="term" value="F:oxidoreductase activity"/>
    <property type="evidence" value="ECO:0007669"/>
    <property type="project" value="UniProtKB-KW"/>
</dbReference>
<dbReference type="OrthoDB" id="542013at2759"/>
<dbReference type="Proteomes" id="UP000800041">
    <property type="component" value="Unassembled WGS sequence"/>
</dbReference>
<dbReference type="InterPro" id="IPR036291">
    <property type="entry name" value="NAD(P)-bd_dom_sf"/>
</dbReference>
<dbReference type="PANTHER" id="PTHR43157:SF31">
    <property type="entry name" value="PHOSPHATIDYLINOSITOL-GLYCAN BIOSYNTHESIS CLASS F PROTEIN"/>
    <property type="match status" value="1"/>
</dbReference>
<dbReference type="PANTHER" id="PTHR43157">
    <property type="entry name" value="PHOSPHATIDYLINOSITOL-GLYCAN BIOSYNTHESIS CLASS F PROTEIN-RELATED"/>
    <property type="match status" value="1"/>
</dbReference>
<name>A0A6G1HH01_9PEZI</name>
<gene>
    <name evidence="2" type="ORF">K402DRAFT_320897</name>
</gene>
<organism evidence="2 3">
    <name type="scientific">Aulographum hederae CBS 113979</name>
    <dbReference type="NCBI Taxonomy" id="1176131"/>
    <lineage>
        <taxon>Eukaryota</taxon>
        <taxon>Fungi</taxon>
        <taxon>Dikarya</taxon>
        <taxon>Ascomycota</taxon>
        <taxon>Pezizomycotina</taxon>
        <taxon>Dothideomycetes</taxon>
        <taxon>Pleosporomycetidae</taxon>
        <taxon>Aulographales</taxon>
        <taxon>Aulographaceae</taxon>
    </lineage>
</organism>
<dbReference type="Pfam" id="PF00106">
    <property type="entry name" value="adh_short"/>
    <property type="match status" value="1"/>
</dbReference>
<evidence type="ECO:0000313" key="3">
    <source>
        <dbReference type="Proteomes" id="UP000800041"/>
    </source>
</evidence>
<dbReference type="EMBL" id="ML977137">
    <property type="protein sequence ID" value="KAF1992218.1"/>
    <property type="molecule type" value="Genomic_DNA"/>
</dbReference>
<keyword evidence="3" id="KW-1185">Reference proteome</keyword>